<dbReference type="Pfam" id="PF00724">
    <property type="entry name" value="Oxidored_FMN"/>
    <property type="match status" value="1"/>
</dbReference>
<dbReference type="GO" id="GO:0008670">
    <property type="term" value="F:2,4-dienoyl-CoA reductase (NADPH) activity"/>
    <property type="evidence" value="ECO:0007669"/>
    <property type="project" value="TreeGrafter"/>
</dbReference>
<keyword evidence="13" id="KW-1185">Reference proteome</keyword>
<dbReference type="InterPro" id="IPR013785">
    <property type="entry name" value="Aldolase_TIM"/>
</dbReference>
<dbReference type="Gene3D" id="3.20.20.70">
    <property type="entry name" value="Aldolase class I"/>
    <property type="match status" value="1"/>
</dbReference>
<dbReference type="Proteomes" id="UP000564885">
    <property type="component" value="Unassembled WGS sequence"/>
</dbReference>
<feature type="domain" description="NADH:flavin oxidoreductase/NADH oxidase N-terminal" evidence="10">
    <location>
        <begin position="19"/>
        <end position="356"/>
    </location>
</feature>
<dbReference type="AlphaFoldDB" id="A0A849I2K6"/>
<evidence type="ECO:0000256" key="2">
    <source>
        <dbReference type="ARBA" id="ARBA00001966"/>
    </source>
</evidence>
<keyword evidence="7" id="KW-0560">Oxidoreductase</keyword>
<keyword evidence="9" id="KW-0411">Iron-sulfur</keyword>
<dbReference type="PANTHER" id="PTHR42917:SF2">
    <property type="entry name" value="2,4-DIENOYL-COA REDUCTASE [(2E)-ENOYL-COA-PRODUCING]"/>
    <property type="match status" value="1"/>
</dbReference>
<dbReference type="PANTHER" id="PTHR42917">
    <property type="entry name" value="2,4-DIENOYL-COA REDUCTASE"/>
    <property type="match status" value="1"/>
</dbReference>
<comment type="cofactor">
    <cofactor evidence="2">
        <name>[4Fe-4S] cluster</name>
        <dbReference type="ChEBI" id="CHEBI:49883"/>
    </cofactor>
</comment>
<comment type="similarity">
    <text evidence="3">In the N-terminal section; belongs to the NADH:flavin oxidoreductase/NADH oxidase family.</text>
</comment>
<gene>
    <name evidence="12" type="ORF">HJG44_04135</name>
</gene>
<feature type="domain" description="FAD/NAD(P)-binding" evidence="11">
    <location>
        <begin position="401"/>
        <end position="439"/>
    </location>
</feature>
<evidence type="ECO:0000256" key="5">
    <source>
        <dbReference type="ARBA" id="ARBA00022643"/>
    </source>
</evidence>
<dbReference type="SUPFAM" id="SSF51905">
    <property type="entry name" value="FAD/NAD(P)-binding domain"/>
    <property type="match status" value="1"/>
</dbReference>
<dbReference type="GO" id="GO:0051536">
    <property type="term" value="F:iron-sulfur cluster binding"/>
    <property type="evidence" value="ECO:0007669"/>
    <property type="project" value="UniProtKB-KW"/>
</dbReference>
<keyword evidence="6" id="KW-0479">Metal-binding</keyword>
<evidence type="ECO:0000256" key="4">
    <source>
        <dbReference type="ARBA" id="ARBA00022630"/>
    </source>
</evidence>
<dbReference type="CDD" id="cd04734">
    <property type="entry name" value="OYE_like_3_FMN"/>
    <property type="match status" value="1"/>
</dbReference>
<evidence type="ECO:0000256" key="8">
    <source>
        <dbReference type="ARBA" id="ARBA00023004"/>
    </source>
</evidence>
<protein>
    <submittedName>
        <fullName evidence="12">NAD-binding protein</fullName>
    </submittedName>
</protein>
<dbReference type="InterPro" id="IPR001155">
    <property type="entry name" value="OxRdtase_FMN_N"/>
</dbReference>
<dbReference type="Gene3D" id="3.50.50.60">
    <property type="entry name" value="FAD/NAD(P)-binding domain"/>
    <property type="match status" value="1"/>
</dbReference>
<evidence type="ECO:0000256" key="7">
    <source>
        <dbReference type="ARBA" id="ARBA00023002"/>
    </source>
</evidence>
<proteinExistence type="inferred from homology"/>
<dbReference type="InterPro" id="IPR036188">
    <property type="entry name" value="FAD/NAD-bd_sf"/>
</dbReference>
<dbReference type="InterPro" id="IPR051793">
    <property type="entry name" value="NADH:flavin_oxidoreductase"/>
</dbReference>
<dbReference type="EMBL" id="JABEPP010000001">
    <property type="protein sequence ID" value="NNM71588.1"/>
    <property type="molecule type" value="Genomic_DNA"/>
</dbReference>
<dbReference type="Pfam" id="PF07992">
    <property type="entry name" value="Pyr_redox_2"/>
    <property type="match status" value="1"/>
</dbReference>
<comment type="cofactor">
    <cofactor evidence="1">
        <name>FMN</name>
        <dbReference type="ChEBI" id="CHEBI:58210"/>
    </cofactor>
</comment>
<dbReference type="PRINTS" id="PR00368">
    <property type="entry name" value="FADPNR"/>
</dbReference>
<evidence type="ECO:0000256" key="3">
    <source>
        <dbReference type="ARBA" id="ARBA00011048"/>
    </source>
</evidence>
<organism evidence="12 13">
    <name type="scientific">Enterovirga aerilata</name>
    <dbReference type="NCBI Taxonomy" id="2730920"/>
    <lineage>
        <taxon>Bacteria</taxon>
        <taxon>Pseudomonadati</taxon>
        <taxon>Pseudomonadota</taxon>
        <taxon>Alphaproteobacteria</taxon>
        <taxon>Hyphomicrobiales</taxon>
        <taxon>Methylobacteriaceae</taxon>
        <taxon>Enterovirga</taxon>
    </lineage>
</organism>
<evidence type="ECO:0000256" key="6">
    <source>
        <dbReference type="ARBA" id="ARBA00022723"/>
    </source>
</evidence>
<evidence type="ECO:0000259" key="11">
    <source>
        <dbReference type="Pfam" id="PF07992"/>
    </source>
</evidence>
<sequence length="665" mass="71561">MLSETRAPGGPEPYPHVLAPIRIGALTLRNRIFVPAHTTNFGEDHLPSERHLEYHRARARGGVGAIIFESIRVQQNCVGRPQAVAGFDRRCIPAFARIGEAVRAEGARLLGQIIHLGRQVDGDFERTVSWGPSPIRWSATSAMPHAMTEDDMASVVEAHVATARNLIEAGLDGIEVQVAHGHLLQQFLSPVSNGREDAYGGPLENRMRFPLAVLRAVREAVGPDYTLGIRISAEEYLEDGLHPDEMAEVASRFAGAVKLDFVNVSHSAYHASYSLATQMADMSFDPAMFRHLPAGIRGALRQAGHEVPVFTVCRYRTLAEAEETIAAGAADMVGMARAHIAEPAIVRKTVEGRTDEIRACIACNQGCAGMLEKNMAVRCLVNPEAGLEGAWREPSTDPAPEPKNVVVIGGGPAGLEMAWVAAARGHRVRLVERADRLGGQLNHLRAMPSRHAFFDLLAFQERQLARFGVAVELGREARADEIVASRPDLVVLATGSRPLAPALPGGGPVFTVEAALADPDALGETVAFADLTGEWASLSAIAHLAGLGKRVTVFSPVAGFAWRTTIYSTLAWTKRLREKRVRIATLRKVLSFDGATLAVEDVSCGEIEALRGFSSVILARYNAASDELRAPLAQAGIPLKLVGDCLAPRTAMEAVYEGHEAGRAI</sequence>
<evidence type="ECO:0000256" key="1">
    <source>
        <dbReference type="ARBA" id="ARBA00001917"/>
    </source>
</evidence>
<keyword evidence="5" id="KW-0288">FMN</keyword>
<dbReference type="GO" id="GO:0046872">
    <property type="term" value="F:metal ion binding"/>
    <property type="evidence" value="ECO:0007669"/>
    <property type="project" value="UniProtKB-KW"/>
</dbReference>
<dbReference type="SUPFAM" id="SSF51971">
    <property type="entry name" value="Nucleotide-binding domain"/>
    <property type="match status" value="1"/>
</dbReference>
<evidence type="ECO:0000259" key="10">
    <source>
        <dbReference type="Pfam" id="PF00724"/>
    </source>
</evidence>
<dbReference type="GO" id="GO:0033543">
    <property type="term" value="P:fatty acid beta-oxidation, unsaturated, even number, reductase/isomerase pathway"/>
    <property type="evidence" value="ECO:0007669"/>
    <property type="project" value="TreeGrafter"/>
</dbReference>
<name>A0A849I2K6_9HYPH</name>
<dbReference type="Gene3D" id="3.40.50.720">
    <property type="entry name" value="NAD(P)-binding Rossmann-like Domain"/>
    <property type="match status" value="1"/>
</dbReference>
<dbReference type="RefSeq" id="WP_171217032.1">
    <property type="nucleotide sequence ID" value="NZ_JABEPP010000001.1"/>
</dbReference>
<evidence type="ECO:0000313" key="13">
    <source>
        <dbReference type="Proteomes" id="UP000564885"/>
    </source>
</evidence>
<dbReference type="GO" id="GO:0010181">
    <property type="term" value="F:FMN binding"/>
    <property type="evidence" value="ECO:0007669"/>
    <property type="project" value="InterPro"/>
</dbReference>
<dbReference type="PRINTS" id="PR00411">
    <property type="entry name" value="PNDRDTASEI"/>
</dbReference>
<keyword evidence="4" id="KW-0285">Flavoprotein</keyword>
<comment type="caution">
    <text evidence="12">The sequence shown here is derived from an EMBL/GenBank/DDBJ whole genome shotgun (WGS) entry which is preliminary data.</text>
</comment>
<evidence type="ECO:0000256" key="9">
    <source>
        <dbReference type="ARBA" id="ARBA00023014"/>
    </source>
</evidence>
<dbReference type="SUPFAM" id="SSF51395">
    <property type="entry name" value="FMN-linked oxidoreductases"/>
    <property type="match status" value="1"/>
</dbReference>
<evidence type="ECO:0000313" key="12">
    <source>
        <dbReference type="EMBL" id="NNM71588.1"/>
    </source>
</evidence>
<reference evidence="12 13" key="1">
    <citation type="submission" date="2020-04" db="EMBL/GenBank/DDBJ databases">
        <title>Enterovirga sp. isolate from soil.</title>
        <authorList>
            <person name="Chea S."/>
            <person name="Kim D.-U."/>
        </authorList>
    </citation>
    <scope>NUCLEOTIDE SEQUENCE [LARGE SCALE GENOMIC DNA]</scope>
    <source>
        <strain evidence="12 13">DB1703</strain>
    </source>
</reference>
<dbReference type="InterPro" id="IPR023753">
    <property type="entry name" value="FAD/NAD-binding_dom"/>
</dbReference>
<keyword evidence="8" id="KW-0408">Iron</keyword>
<accession>A0A849I2K6</accession>